<keyword evidence="3" id="KW-1185">Reference proteome</keyword>
<reference evidence="2" key="1">
    <citation type="submission" date="2023-09" db="EMBL/GenBank/DDBJ databases">
        <title>Paucibacter sp. APW11 Genome sequencing and assembly.</title>
        <authorList>
            <person name="Kim I."/>
        </authorList>
    </citation>
    <scope>NUCLEOTIDE SEQUENCE</scope>
    <source>
        <strain evidence="2">APW11</strain>
    </source>
</reference>
<evidence type="ECO:0008006" key="4">
    <source>
        <dbReference type="Google" id="ProtNLM"/>
    </source>
</evidence>
<accession>A0ABU3P698</accession>
<gene>
    <name evidence="2" type="ORF">RQP53_02310</name>
</gene>
<proteinExistence type="predicted"/>
<evidence type="ECO:0000313" key="2">
    <source>
        <dbReference type="EMBL" id="MDT8998102.1"/>
    </source>
</evidence>
<dbReference type="RefSeq" id="WP_315648395.1">
    <property type="nucleotide sequence ID" value="NZ_JAVXZY010000001.1"/>
</dbReference>
<comment type="caution">
    <text evidence="2">The sequence shown here is derived from an EMBL/GenBank/DDBJ whole genome shotgun (WGS) entry which is preliminary data.</text>
</comment>
<dbReference type="EMBL" id="JAVXZY010000001">
    <property type="protein sequence ID" value="MDT8998102.1"/>
    <property type="molecule type" value="Genomic_DNA"/>
</dbReference>
<organism evidence="2 3">
    <name type="scientific">Roseateles aquae</name>
    <dbReference type="NCBI Taxonomy" id="3077235"/>
    <lineage>
        <taxon>Bacteria</taxon>
        <taxon>Pseudomonadati</taxon>
        <taxon>Pseudomonadota</taxon>
        <taxon>Betaproteobacteria</taxon>
        <taxon>Burkholderiales</taxon>
        <taxon>Sphaerotilaceae</taxon>
        <taxon>Roseateles</taxon>
    </lineage>
</organism>
<sequence length="272" mass="29345">MSKPQDDAALLAAQLLARRWLPRNHPLVRRALIDTELWTALGERLAAVGLRVVDNVYADHISVAMLRPAEVAVFGETGLAANNNLDLPRDGVALLVVLWSLIVLPKRQRQVARADAAEPGQGEMFATDKPLPLAASVAPTLSYRSLLADFGNQLGKKMRLDANLKLLERNGFITRRGEDIAEGPLLDLLLDYDTLAPRILDGALADVLARSTDPLAAPALARLRQPEEASEDAAELDHGLAVQDELDATPALPSAAAASEEQQEAQNKEDQA</sequence>
<dbReference type="Proteomes" id="UP001246372">
    <property type="component" value="Unassembled WGS sequence"/>
</dbReference>
<name>A0ABU3P698_9BURK</name>
<feature type="region of interest" description="Disordered" evidence="1">
    <location>
        <begin position="226"/>
        <end position="272"/>
    </location>
</feature>
<evidence type="ECO:0000256" key="1">
    <source>
        <dbReference type="SAM" id="MobiDB-lite"/>
    </source>
</evidence>
<evidence type="ECO:0000313" key="3">
    <source>
        <dbReference type="Proteomes" id="UP001246372"/>
    </source>
</evidence>
<protein>
    <recommendedName>
        <fullName evidence="4">DUF4194 domain-containing protein</fullName>
    </recommendedName>
</protein>